<dbReference type="SUPFAM" id="SSF53098">
    <property type="entry name" value="Ribonuclease H-like"/>
    <property type="match status" value="1"/>
</dbReference>
<feature type="compositionally biased region" description="Basic residues" evidence="1">
    <location>
        <begin position="119"/>
        <end position="131"/>
    </location>
</feature>
<dbReference type="EMBL" id="VXIS01000262">
    <property type="protein sequence ID" value="KAA8895467.1"/>
    <property type="molecule type" value="Genomic_DNA"/>
</dbReference>
<gene>
    <name evidence="2" type="ORF">FN846DRAFT_996800</name>
</gene>
<evidence type="ECO:0000256" key="1">
    <source>
        <dbReference type="SAM" id="MobiDB-lite"/>
    </source>
</evidence>
<feature type="region of interest" description="Disordered" evidence="1">
    <location>
        <begin position="103"/>
        <end position="149"/>
    </location>
</feature>
<dbReference type="AlphaFoldDB" id="A0A5J5EK64"/>
<accession>A0A5J5EK64</accession>
<keyword evidence="3" id="KW-1185">Reference proteome</keyword>
<dbReference type="InterPro" id="IPR012337">
    <property type="entry name" value="RNaseH-like_sf"/>
</dbReference>
<sequence>MTFIGNGLDRIDKYTRILRKNPDYIAAIVLDPKWKWDYVQSMAKREHPDDYEEWLDNAKASVQALWETQYKGGDAGENVSTSGMAPSNNDYLYALMFDSHQDAPLTSHAGSPQNARASGKAKRGPPTRKTKSQSEQTILAAGQDKKPLDEYERWCREPPDDSIFDLLSYWKAKK</sequence>
<dbReference type="Proteomes" id="UP000326924">
    <property type="component" value="Unassembled WGS sequence"/>
</dbReference>
<dbReference type="InParanoid" id="A0A5J5EK64"/>
<organism evidence="2 3">
    <name type="scientific">Sphaerosporella brunnea</name>
    <dbReference type="NCBI Taxonomy" id="1250544"/>
    <lineage>
        <taxon>Eukaryota</taxon>
        <taxon>Fungi</taxon>
        <taxon>Dikarya</taxon>
        <taxon>Ascomycota</taxon>
        <taxon>Pezizomycotina</taxon>
        <taxon>Pezizomycetes</taxon>
        <taxon>Pezizales</taxon>
        <taxon>Pyronemataceae</taxon>
        <taxon>Sphaerosporella</taxon>
    </lineage>
</organism>
<reference evidence="2 3" key="1">
    <citation type="submission" date="2019-09" db="EMBL/GenBank/DDBJ databases">
        <title>Draft genome of the ectomycorrhizal ascomycete Sphaerosporella brunnea.</title>
        <authorList>
            <consortium name="DOE Joint Genome Institute"/>
            <person name="Benucci G.M."/>
            <person name="Marozzi G."/>
            <person name="Antonielli L."/>
            <person name="Sanchez S."/>
            <person name="Marco P."/>
            <person name="Wang X."/>
            <person name="Falini L.B."/>
            <person name="Barry K."/>
            <person name="Haridas S."/>
            <person name="Lipzen A."/>
            <person name="Labutti K."/>
            <person name="Grigoriev I.V."/>
            <person name="Murat C."/>
            <person name="Martin F."/>
            <person name="Albertini E."/>
            <person name="Donnini D."/>
            <person name="Bonito G."/>
        </authorList>
    </citation>
    <scope>NUCLEOTIDE SEQUENCE [LARGE SCALE GENOMIC DNA]</scope>
    <source>
        <strain evidence="2 3">Sb_GMNB300</strain>
    </source>
</reference>
<comment type="caution">
    <text evidence="2">The sequence shown here is derived from an EMBL/GenBank/DDBJ whole genome shotgun (WGS) entry which is preliminary data.</text>
</comment>
<protein>
    <submittedName>
        <fullName evidence="2">Uncharacterized protein</fullName>
    </submittedName>
</protein>
<evidence type="ECO:0000313" key="3">
    <source>
        <dbReference type="Proteomes" id="UP000326924"/>
    </source>
</evidence>
<dbReference type="OrthoDB" id="5020773at2759"/>
<evidence type="ECO:0000313" key="2">
    <source>
        <dbReference type="EMBL" id="KAA8895467.1"/>
    </source>
</evidence>
<name>A0A5J5EK64_9PEZI</name>
<proteinExistence type="predicted"/>